<keyword evidence="2 9" id="KW-0812">Transmembrane</keyword>
<evidence type="ECO:0000313" key="12">
    <source>
        <dbReference type="EMBL" id="CAF3552188.1"/>
    </source>
</evidence>
<dbReference type="Gene3D" id="1.20.1070.10">
    <property type="entry name" value="Rhodopsin 7-helix transmembrane proteins"/>
    <property type="match status" value="1"/>
</dbReference>
<name>A0A813QPU4_9BILA</name>
<evidence type="ECO:0000256" key="6">
    <source>
        <dbReference type="ARBA" id="ARBA00023170"/>
    </source>
</evidence>
<keyword evidence="4" id="KW-0297">G-protein coupled receptor</keyword>
<sequence>MHDSLSPPSDTDYNHLPCNPFLNKTSLLKLQDGIHSINLTALLENPDVDKECILNLTLDGGFLLNGTNYSKSLIIFIILISIASCISVVGNLILAKVLLSIRHRLSQTDRIVLCLAIIELCLVLIDSPIEIYRFLSYTYGQSWLCRFHTFCESLLSSCIIFYHLLGAIDRFVYVYGQTMTTQSIWSKCNQSFSSKKNSFVLLFIPLIVSLPIAITNTLHSYVIRSPKRMMTCVVQYTQYKFIIIILVSFYILPIILSFILHTKLIYYIRSRHKQQYITTYLLPPTNSIRHNYQTMDLKVNYDPSMPNRTTLLKINPRHRHRMHNTTTETRPTKGTTNTTNSPTSPTAQSSASSGSSTTTNTNSSIHVSRPIVIYKLNSQACANARKTVILLVTLLTFYVCCWAPSNIYTWIHTYQLIETEKKTTFSIKNLTNNHDISTSNYTSLINNLPKSTSFHSNLKRMILINYSLYFLSVISMWFSFIFYFTLNKQARLELKRLLSFTIYCGSRRKQPKHRYQQQQYLPVIKYNYTINHYNYSSHRQSKKKQKLVNINSKDYKNTVMCNRHITVKYGCNVKCSGST</sequence>
<feature type="transmembrane region" description="Helical" evidence="9">
    <location>
        <begin position="388"/>
        <end position="411"/>
    </location>
</feature>
<keyword evidence="5 9" id="KW-0472">Membrane</keyword>
<dbReference type="PANTHER" id="PTHR24243:SF224">
    <property type="entry name" value="G-PROTEIN COUPLED RECEPTOR 19-RELATED"/>
    <property type="match status" value="1"/>
</dbReference>
<dbReference type="CDD" id="cd00637">
    <property type="entry name" value="7tm_classA_rhodopsin-like"/>
    <property type="match status" value="1"/>
</dbReference>
<feature type="transmembrane region" description="Helical" evidence="9">
    <location>
        <begin position="111"/>
        <end position="134"/>
    </location>
</feature>
<evidence type="ECO:0000256" key="9">
    <source>
        <dbReference type="SAM" id="Phobius"/>
    </source>
</evidence>
<evidence type="ECO:0000313" key="11">
    <source>
        <dbReference type="EMBL" id="CAF0770146.1"/>
    </source>
</evidence>
<organism evidence="11 13">
    <name type="scientific">Didymodactylos carnosus</name>
    <dbReference type="NCBI Taxonomy" id="1234261"/>
    <lineage>
        <taxon>Eukaryota</taxon>
        <taxon>Metazoa</taxon>
        <taxon>Spiralia</taxon>
        <taxon>Gnathifera</taxon>
        <taxon>Rotifera</taxon>
        <taxon>Eurotatoria</taxon>
        <taxon>Bdelloidea</taxon>
        <taxon>Philodinida</taxon>
        <taxon>Philodinidae</taxon>
        <taxon>Didymodactylos</taxon>
    </lineage>
</organism>
<dbReference type="EMBL" id="CAJOBC010000192">
    <property type="protein sequence ID" value="CAF3552188.1"/>
    <property type="molecule type" value="Genomic_DNA"/>
</dbReference>
<dbReference type="InterPro" id="IPR017452">
    <property type="entry name" value="GPCR_Rhodpsn_7TM"/>
</dbReference>
<keyword evidence="7" id="KW-0807">Transducer</keyword>
<dbReference type="Proteomes" id="UP000663829">
    <property type="component" value="Unassembled WGS sequence"/>
</dbReference>
<dbReference type="Pfam" id="PF00001">
    <property type="entry name" value="7tm_1"/>
    <property type="match status" value="1"/>
</dbReference>
<protein>
    <recommendedName>
        <fullName evidence="10">G-protein coupled receptors family 1 profile domain-containing protein</fullName>
    </recommendedName>
</protein>
<evidence type="ECO:0000259" key="10">
    <source>
        <dbReference type="PROSITE" id="PS50262"/>
    </source>
</evidence>
<feature type="compositionally biased region" description="Low complexity" evidence="8">
    <location>
        <begin position="324"/>
        <end position="363"/>
    </location>
</feature>
<dbReference type="EMBL" id="CAJNOQ010000192">
    <property type="protein sequence ID" value="CAF0770146.1"/>
    <property type="molecule type" value="Genomic_DNA"/>
</dbReference>
<comment type="subcellular location">
    <subcellularLocation>
        <location evidence="1">Membrane</location>
        <topology evidence="1">Multi-pass membrane protein</topology>
    </subcellularLocation>
</comment>
<keyword evidence="6" id="KW-0675">Receptor</keyword>
<evidence type="ECO:0000256" key="5">
    <source>
        <dbReference type="ARBA" id="ARBA00023136"/>
    </source>
</evidence>
<feature type="transmembrane region" description="Helical" evidence="9">
    <location>
        <begin position="241"/>
        <end position="266"/>
    </location>
</feature>
<keyword evidence="13" id="KW-1185">Reference proteome</keyword>
<evidence type="ECO:0000256" key="8">
    <source>
        <dbReference type="SAM" id="MobiDB-lite"/>
    </source>
</evidence>
<dbReference type="PANTHER" id="PTHR24243">
    <property type="entry name" value="G-PROTEIN COUPLED RECEPTOR"/>
    <property type="match status" value="1"/>
</dbReference>
<evidence type="ECO:0000313" key="13">
    <source>
        <dbReference type="Proteomes" id="UP000663829"/>
    </source>
</evidence>
<evidence type="ECO:0000256" key="2">
    <source>
        <dbReference type="ARBA" id="ARBA00022692"/>
    </source>
</evidence>
<feature type="transmembrane region" description="Helical" evidence="9">
    <location>
        <begin position="154"/>
        <end position="176"/>
    </location>
</feature>
<reference evidence="11" key="1">
    <citation type="submission" date="2021-02" db="EMBL/GenBank/DDBJ databases">
        <authorList>
            <person name="Nowell W R."/>
        </authorList>
    </citation>
    <scope>NUCLEOTIDE SEQUENCE</scope>
</reference>
<evidence type="ECO:0000256" key="7">
    <source>
        <dbReference type="ARBA" id="ARBA00023224"/>
    </source>
</evidence>
<feature type="transmembrane region" description="Helical" evidence="9">
    <location>
        <begin position="73"/>
        <end position="99"/>
    </location>
</feature>
<dbReference type="Proteomes" id="UP000681722">
    <property type="component" value="Unassembled WGS sequence"/>
</dbReference>
<comment type="caution">
    <text evidence="11">The sequence shown here is derived from an EMBL/GenBank/DDBJ whole genome shotgun (WGS) entry which is preliminary data.</text>
</comment>
<evidence type="ECO:0000256" key="1">
    <source>
        <dbReference type="ARBA" id="ARBA00004141"/>
    </source>
</evidence>
<dbReference type="InterPro" id="IPR000276">
    <property type="entry name" value="GPCR_Rhodpsn"/>
</dbReference>
<dbReference type="SUPFAM" id="SSF81321">
    <property type="entry name" value="Family A G protein-coupled receptor-like"/>
    <property type="match status" value="1"/>
</dbReference>
<dbReference type="PRINTS" id="PR00237">
    <property type="entry name" value="GPCRRHODOPSN"/>
</dbReference>
<feature type="domain" description="G-protein coupled receptors family 1 profile" evidence="10">
    <location>
        <begin position="90"/>
        <end position="446"/>
    </location>
</feature>
<keyword evidence="3 9" id="KW-1133">Transmembrane helix</keyword>
<accession>A0A813QPU4</accession>
<dbReference type="GO" id="GO:0004930">
    <property type="term" value="F:G protein-coupled receptor activity"/>
    <property type="evidence" value="ECO:0007669"/>
    <property type="project" value="UniProtKB-KW"/>
</dbReference>
<dbReference type="GO" id="GO:0005886">
    <property type="term" value="C:plasma membrane"/>
    <property type="evidence" value="ECO:0007669"/>
    <property type="project" value="TreeGrafter"/>
</dbReference>
<feature type="region of interest" description="Disordered" evidence="8">
    <location>
        <begin position="310"/>
        <end position="363"/>
    </location>
</feature>
<dbReference type="PROSITE" id="PS50262">
    <property type="entry name" value="G_PROTEIN_RECEP_F1_2"/>
    <property type="match status" value="1"/>
</dbReference>
<dbReference type="AlphaFoldDB" id="A0A813QPU4"/>
<dbReference type="OrthoDB" id="10024306at2759"/>
<feature type="transmembrane region" description="Helical" evidence="9">
    <location>
        <begin position="466"/>
        <end position="486"/>
    </location>
</feature>
<evidence type="ECO:0000256" key="4">
    <source>
        <dbReference type="ARBA" id="ARBA00023040"/>
    </source>
</evidence>
<gene>
    <name evidence="11" type="ORF">GPM918_LOCUS1879</name>
    <name evidence="12" type="ORF">SRO942_LOCUS1879</name>
</gene>
<evidence type="ECO:0000256" key="3">
    <source>
        <dbReference type="ARBA" id="ARBA00022989"/>
    </source>
</evidence>
<proteinExistence type="predicted"/>
<feature type="transmembrane region" description="Helical" evidence="9">
    <location>
        <begin position="197"/>
        <end position="221"/>
    </location>
</feature>